<evidence type="ECO:0000256" key="3">
    <source>
        <dbReference type="SAM" id="SignalP"/>
    </source>
</evidence>
<evidence type="ECO:0000256" key="2">
    <source>
        <dbReference type="ARBA" id="ARBA00023180"/>
    </source>
</evidence>
<feature type="chain" id="PRO_5036712107" evidence="3">
    <location>
        <begin position="17"/>
        <end position="417"/>
    </location>
</feature>
<dbReference type="InterPro" id="IPR008139">
    <property type="entry name" value="SaposinB_dom"/>
</dbReference>
<dbReference type="InterPro" id="IPR008138">
    <property type="entry name" value="SapB_2"/>
</dbReference>
<keyword evidence="3" id="KW-0732">Signal</keyword>
<organism evidence="5 6">
    <name type="scientific">Acrobeloides nanus</name>
    <dbReference type="NCBI Taxonomy" id="290746"/>
    <lineage>
        <taxon>Eukaryota</taxon>
        <taxon>Metazoa</taxon>
        <taxon>Ecdysozoa</taxon>
        <taxon>Nematoda</taxon>
        <taxon>Chromadorea</taxon>
        <taxon>Rhabditida</taxon>
        <taxon>Tylenchina</taxon>
        <taxon>Cephalobomorpha</taxon>
        <taxon>Cephaloboidea</taxon>
        <taxon>Cephalobidae</taxon>
        <taxon>Acrobeloides</taxon>
    </lineage>
</organism>
<evidence type="ECO:0000256" key="1">
    <source>
        <dbReference type="ARBA" id="ARBA00023157"/>
    </source>
</evidence>
<dbReference type="AlphaFoldDB" id="A0A914CCH0"/>
<keyword evidence="5" id="KW-1185">Reference proteome</keyword>
<accession>A0A914CCH0</accession>
<feature type="domain" description="Saposin B-type" evidence="4">
    <location>
        <begin position="23"/>
        <end position="102"/>
    </location>
</feature>
<dbReference type="InterPro" id="IPR011001">
    <property type="entry name" value="Saposin-like"/>
</dbReference>
<protein>
    <submittedName>
        <fullName evidence="6">Saposin B-type domain-containing protein</fullName>
    </submittedName>
</protein>
<proteinExistence type="predicted"/>
<dbReference type="SMART" id="SM00741">
    <property type="entry name" value="SapB"/>
    <property type="match status" value="4"/>
</dbReference>
<dbReference type="PANTHER" id="PTHR11480">
    <property type="entry name" value="SAPOSIN-RELATED"/>
    <property type="match status" value="1"/>
</dbReference>
<dbReference type="Proteomes" id="UP000887540">
    <property type="component" value="Unplaced"/>
</dbReference>
<dbReference type="Gene3D" id="1.10.225.10">
    <property type="entry name" value="Saposin-like"/>
    <property type="match status" value="4"/>
</dbReference>
<dbReference type="WBParaSite" id="ACRNAN_Path_850.g3283.t1">
    <property type="protein sequence ID" value="ACRNAN_Path_850.g3283.t1"/>
    <property type="gene ID" value="ACRNAN_Path_850.g3283"/>
</dbReference>
<dbReference type="Pfam" id="PF03489">
    <property type="entry name" value="SapB_2"/>
    <property type="match status" value="1"/>
</dbReference>
<feature type="domain" description="Saposin B-type" evidence="4">
    <location>
        <begin position="339"/>
        <end position="417"/>
    </location>
</feature>
<evidence type="ECO:0000313" key="6">
    <source>
        <dbReference type="WBParaSite" id="ACRNAN_Path_850.g3283.t1"/>
    </source>
</evidence>
<dbReference type="PROSITE" id="PS50015">
    <property type="entry name" value="SAP_B"/>
    <property type="match status" value="4"/>
</dbReference>
<keyword evidence="2" id="KW-0325">Glycoprotein</keyword>
<feature type="domain" description="Saposin B-type" evidence="4">
    <location>
        <begin position="125"/>
        <end position="207"/>
    </location>
</feature>
<dbReference type="SUPFAM" id="SSF47862">
    <property type="entry name" value="Saposin"/>
    <property type="match status" value="3"/>
</dbReference>
<reference evidence="6" key="1">
    <citation type="submission" date="2022-11" db="UniProtKB">
        <authorList>
            <consortium name="WormBaseParasite"/>
        </authorList>
    </citation>
    <scope>IDENTIFICATION</scope>
</reference>
<keyword evidence="1" id="KW-1015">Disulfide bond</keyword>
<dbReference type="InterPro" id="IPR051428">
    <property type="entry name" value="Sphingo_Act-Surfact_Prot"/>
</dbReference>
<evidence type="ECO:0000313" key="5">
    <source>
        <dbReference type="Proteomes" id="UP000887540"/>
    </source>
</evidence>
<feature type="signal peptide" evidence="3">
    <location>
        <begin position="1"/>
        <end position="16"/>
    </location>
</feature>
<feature type="domain" description="Saposin B-type" evidence="4">
    <location>
        <begin position="246"/>
        <end position="326"/>
    </location>
</feature>
<name>A0A914CCH0_9BILA</name>
<evidence type="ECO:0000259" key="4">
    <source>
        <dbReference type="PROSITE" id="PS50015"/>
    </source>
</evidence>
<sequence>MKAILIIFLCIGGAFSVKQPANFAPVCDECQEVVNRFNKASKDHTKMTLMKEVLSGLCHQTGYEEECKMLVAKLDIFVAKLSSYLENSQAVCTQFNMCSNSRIDRFRRIGLLFAKHFLNKIDGSKDLICEECQFASHELLEVFDDHDTQAQIHDFMSEKVCAHLGQYSGTCDIVVKDVLPNLFQEFHNMLSNGKQFCADLKLCTLQQVNLPRLTANEMKNKIMGPKHVQNLLKTFQNLKTPEPHNLAMSCMECQILADITLDQLKTANAISALSTVLKDILCGLLPEEFGCGDFVDTYGSTVVYMTVQQFDSESLCEALQMCTQDSKAQVSKHSKAELSNLKCSSCESLSNFLNVELSKPKSKSEIIYGLQYLICKEAPKSLYDICGNFVGGLLPEAYDKFAQFVQENKACKTLRAC</sequence>
<dbReference type="PANTHER" id="PTHR11480:SF3">
    <property type="entry name" value="BCDNA.GH08312"/>
    <property type="match status" value="1"/>
</dbReference>